<gene>
    <name evidence="1" type="ORF">PHYSODRAFT_496202</name>
</gene>
<dbReference type="EMBL" id="JH159153">
    <property type="protein sequence ID" value="EGZ19140.1"/>
    <property type="molecule type" value="Genomic_DNA"/>
</dbReference>
<dbReference type="GeneID" id="20657276"/>
<evidence type="ECO:0000313" key="1">
    <source>
        <dbReference type="EMBL" id="EGZ19140.1"/>
    </source>
</evidence>
<dbReference type="AlphaFoldDB" id="G4Z9M6"/>
<reference evidence="1 2" key="1">
    <citation type="journal article" date="2006" name="Science">
        <title>Phytophthora genome sequences uncover evolutionary origins and mechanisms of pathogenesis.</title>
        <authorList>
            <person name="Tyler B.M."/>
            <person name="Tripathy S."/>
            <person name="Zhang X."/>
            <person name="Dehal P."/>
            <person name="Jiang R.H."/>
            <person name="Aerts A."/>
            <person name="Arredondo F.D."/>
            <person name="Baxter L."/>
            <person name="Bensasson D."/>
            <person name="Beynon J.L."/>
            <person name="Chapman J."/>
            <person name="Damasceno C.M."/>
            <person name="Dorrance A.E."/>
            <person name="Dou D."/>
            <person name="Dickerman A.W."/>
            <person name="Dubchak I.L."/>
            <person name="Garbelotto M."/>
            <person name="Gijzen M."/>
            <person name="Gordon S.G."/>
            <person name="Govers F."/>
            <person name="Grunwald N.J."/>
            <person name="Huang W."/>
            <person name="Ivors K.L."/>
            <person name="Jones R.W."/>
            <person name="Kamoun S."/>
            <person name="Krampis K."/>
            <person name="Lamour K.H."/>
            <person name="Lee M.K."/>
            <person name="McDonald W.H."/>
            <person name="Medina M."/>
            <person name="Meijer H.J."/>
            <person name="Nordberg E.K."/>
            <person name="Maclean D.J."/>
            <person name="Ospina-Giraldo M.D."/>
            <person name="Morris P.F."/>
            <person name="Phuntumart V."/>
            <person name="Putnam N.H."/>
            <person name="Rash S."/>
            <person name="Rose J.K."/>
            <person name="Sakihama Y."/>
            <person name="Salamov A.A."/>
            <person name="Savidor A."/>
            <person name="Scheuring C.F."/>
            <person name="Smith B.M."/>
            <person name="Sobral B.W."/>
            <person name="Terry A."/>
            <person name="Torto-Alalibo T.A."/>
            <person name="Win J."/>
            <person name="Xu Z."/>
            <person name="Zhang H."/>
            <person name="Grigoriev I.V."/>
            <person name="Rokhsar D.S."/>
            <person name="Boore J.L."/>
        </authorList>
    </citation>
    <scope>NUCLEOTIDE SEQUENCE [LARGE SCALE GENOMIC DNA]</scope>
    <source>
        <strain evidence="1 2">P6497</strain>
    </source>
</reference>
<sequence length="187" mass="21006">MKVRTIVLLAAGVIASSQHNARRSRVVHRDRLDWVPHRERLLLEEQFKQYYRMSADAFDELVHLLTPRLQRSENRTATKPIEAVNMVQMTISWLAGGSYHTIRAHAGVSKTAFYDIEVEVMQAICDHERFRISAPVYDHEAMQIASGAFASISSNTIITGCVGCVAGWLCGKLISGRNEPLKELLGE</sequence>
<dbReference type="OMA" id="HTIRAHA"/>
<organism evidence="1 2">
    <name type="scientific">Phytophthora sojae (strain P6497)</name>
    <name type="common">Soybean stem and root rot agent</name>
    <name type="synonym">Phytophthora megasperma f. sp. glycines</name>
    <dbReference type="NCBI Taxonomy" id="1094619"/>
    <lineage>
        <taxon>Eukaryota</taxon>
        <taxon>Sar</taxon>
        <taxon>Stramenopiles</taxon>
        <taxon>Oomycota</taxon>
        <taxon>Peronosporomycetes</taxon>
        <taxon>Peronosporales</taxon>
        <taxon>Peronosporaceae</taxon>
        <taxon>Phytophthora</taxon>
    </lineage>
</organism>
<keyword evidence="2" id="KW-1185">Reference proteome</keyword>
<protein>
    <submittedName>
        <fullName evidence="1">Uncharacterized protein</fullName>
    </submittedName>
</protein>
<proteinExistence type="predicted"/>
<accession>G4Z9M6</accession>
<dbReference type="RefSeq" id="XP_009521857.1">
    <property type="nucleotide sequence ID" value="XM_009523562.1"/>
</dbReference>
<dbReference type="KEGG" id="psoj:PHYSODRAFT_496202"/>
<name>G4Z9M6_PHYSP</name>
<dbReference type="Proteomes" id="UP000002640">
    <property type="component" value="Unassembled WGS sequence"/>
</dbReference>
<evidence type="ECO:0000313" key="2">
    <source>
        <dbReference type="Proteomes" id="UP000002640"/>
    </source>
</evidence>
<dbReference type="SMR" id="G4Z9M6"/>
<dbReference type="InParanoid" id="G4Z9M6"/>